<feature type="transmembrane region" description="Helical" evidence="2">
    <location>
        <begin position="12"/>
        <end position="34"/>
    </location>
</feature>
<feature type="compositionally biased region" description="Polar residues" evidence="1">
    <location>
        <begin position="258"/>
        <end position="283"/>
    </location>
</feature>
<feature type="compositionally biased region" description="Polar residues" evidence="1">
    <location>
        <begin position="402"/>
        <end position="416"/>
    </location>
</feature>
<keyword evidence="2" id="KW-0812">Transmembrane</keyword>
<feature type="transmembrane region" description="Helical" evidence="2">
    <location>
        <begin position="124"/>
        <end position="142"/>
    </location>
</feature>
<organism evidence="3">
    <name type="scientific">Nyssomyia neivai</name>
    <dbReference type="NCBI Taxonomy" id="330878"/>
    <lineage>
        <taxon>Eukaryota</taxon>
        <taxon>Metazoa</taxon>
        <taxon>Ecdysozoa</taxon>
        <taxon>Arthropoda</taxon>
        <taxon>Hexapoda</taxon>
        <taxon>Insecta</taxon>
        <taxon>Pterygota</taxon>
        <taxon>Neoptera</taxon>
        <taxon>Endopterygota</taxon>
        <taxon>Diptera</taxon>
        <taxon>Nematocera</taxon>
        <taxon>Psychodoidea</taxon>
        <taxon>Psychodidae</taxon>
        <taxon>Nyssomyia</taxon>
    </lineage>
</organism>
<accession>A0A1L8D9T8</accession>
<keyword evidence="2" id="KW-0472">Membrane</keyword>
<feature type="compositionally biased region" description="Low complexity" evidence="1">
    <location>
        <begin position="338"/>
        <end position="352"/>
    </location>
</feature>
<proteinExistence type="predicted"/>
<protein>
    <submittedName>
        <fullName evidence="3">Uncharacterized protein</fullName>
    </submittedName>
</protein>
<sequence>MACGGLRCLMVFMGFFALIQAIAFLVMGVFGILAHQCDIQMDGSQLNYLIYLAYFRHAQCGEVNWSLLGISLPPGVQVIQPDVTDVAVRMQIFIKIYIVLSCVWIITSIMFISGTISSCLSRSFLRFVCYAFAVTCLLNFVFDLVATGFHIYDITWTTTLYDFLEFIQVENRDQLMQYLGDVSIVALPIPSVIMTVVSSRALLIAILNVTGMIIVFMSTKKLEEKLLQSPPKSVTAPDFGYERQFPPAEMVQRGTPDHISQQYSKQYQQEVPKQYNQEAQRNAQVRSRYDDINPHPYQYDNHTYQSENQLVSALKPQPIVTTERRFLEPLKGGESDGSLSSRASPSRSNESPENTRDSMYVGYAKIAPSDIRRQQRAEEQNPINLRHTKHGGSMYREEQPQVKKTYSDANRFSQQVPPEELRSQLPWSYFQSRHEVKRPRKNQENNSDEIPPPVPVPDYTLHFPKKGRPGPPPPPKPTKESIERWSGPEVTY</sequence>
<feature type="transmembrane region" description="Helical" evidence="2">
    <location>
        <begin position="92"/>
        <end position="112"/>
    </location>
</feature>
<feature type="region of interest" description="Disordered" evidence="1">
    <location>
        <begin position="252"/>
        <end position="283"/>
    </location>
</feature>
<evidence type="ECO:0000256" key="2">
    <source>
        <dbReference type="SAM" id="Phobius"/>
    </source>
</evidence>
<evidence type="ECO:0000256" key="1">
    <source>
        <dbReference type="SAM" id="MobiDB-lite"/>
    </source>
</evidence>
<evidence type="ECO:0000313" key="3">
    <source>
        <dbReference type="EMBL" id="JAV03243.1"/>
    </source>
</evidence>
<keyword evidence="2" id="KW-1133">Transmembrane helix</keyword>
<feature type="region of interest" description="Disordered" evidence="1">
    <location>
        <begin position="327"/>
        <end position="492"/>
    </location>
</feature>
<reference evidence="3" key="1">
    <citation type="submission" date="2016-12" db="EMBL/GenBank/DDBJ databases">
        <title>An insight into the sialome and mialome of the sand fly, Nyssomyia neivai.</title>
        <authorList>
            <person name="Sebastian V."/>
            <person name="Goulart T.M."/>
            <person name="Oliveira W."/>
            <person name="Calvo E."/>
            <person name="Oliveira L.F."/>
            <person name="Pinto M.C."/>
            <person name="Rosselino A.M."/>
            <person name="Ribeiro J.M."/>
        </authorList>
    </citation>
    <scope>NUCLEOTIDE SEQUENCE</scope>
</reference>
<name>A0A1L8D9T8_9DIPT</name>
<dbReference type="EMBL" id="GFDF01010841">
    <property type="protein sequence ID" value="JAV03243.1"/>
    <property type="molecule type" value="Transcribed_RNA"/>
</dbReference>
<feature type="compositionally biased region" description="Basic and acidic residues" evidence="1">
    <location>
        <begin position="370"/>
        <end position="379"/>
    </location>
</feature>
<feature type="transmembrane region" description="Helical" evidence="2">
    <location>
        <begin position="197"/>
        <end position="217"/>
    </location>
</feature>
<dbReference type="AlphaFoldDB" id="A0A1L8D9T8"/>